<keyword evidence="1" id="KW-0853">WD repeat</keyword>
<dbReference type="InterPro" id="IPR015943">
    <property type="entry name" value="WD40/YVTN_repeat-like_dom_sf"/>
</dbReference>
<comment type="caution">
    <text evidence="5">The sequence shown here is derived from an EMBL/GenBank/DDBJ whole genome shotgun (WGS) entry which is preliminary data.</text>
</comment>
<dbReference type="Proteomes" id="UP000816034">
    <property type="component" value="Unassembled WGS sequence"/>
</dbReference>
<evidence type="ECO:0000313" key="5">
    <source>
        <dbReference type="EMBL" id="KAG2378711.1"/>
    </source>
</evidence>
<evidence type="ECO:0000256" key="2">
    <source>
        <dbReference type="ARBA" id="ARBA00022737"/>
    </source>
</evidence>
<name>A0AA88GLK9_NAELO</name>
<dbReference type="SUPFAM" id="SSF50978">
    <property type="entry name" value="WD40 repeat-like"/>
    <property type="match status" value="1"/>
</dbReference>
<reference evidence="5 6" key="1">
    <citation type="journal article" date="2018" name="BMC Genomics">
        <title>The genome of Naegleria lovaniensis, the basis for a comparative approach to unravel pathogenicity factors of the human pathogenic amoeba N. fowleri.</title>
        <authorList>
            <person name="Liechti N."/>
            <person name="Schurch N."/>
            <person name="Bruggmann R."/>
            <person name="Wittwer M."/>
        </authorList>
    </citation>
    <scope>NUCLEOTIDE SEQUENCE [LARGE SCALE GENOMIC DNA]</scope>
    <source>
        <strain evidence="5 6">ATCC 30569</strain>
    </source>
</reference>
<dbReference type="InterPro" id="IPR001680">
    <property type="entry name" value="WD40_rpt"/>
</dbReference>
<organism evidence="5 6">
    <name type="scientific">Naegleria lovaniensis</name>
    <name type="common">Amoeba</name>
    <dbReference type="NCBI Taxonomy" id="51637"/>
    <lineage>
        <taxon>Eukaryota</taxon>
        <taxon>Discoba</taxon>
        <taxon>Heterolobosea</taxon>
        <taxon>Tetramitia</taxon>
        <taxon>Eutetramitia</taxon>
        <taxon>Vahlkampfiidae</taxon>
        <taxon>Naegleria</taxon>
    </lineage>
</organism>
<dbReference type="EMBL" id="PYSW02000031">
    <property type="protein sequence ID" value="KAG2378711.1"/>
    <property type="molecule type" value="Genomic_DNA"/>
</dbReference>
<dbReference type="InterPro" id="IPR036322">
    <property type="entry name" value="WD40_repeat_dom_sf"/>
</dbReference>
<gene>
    <name evidence="5" type="ORF">C9374_007859</name>
</gene>
<dbReference type="InterPro" id="IPR048720">
    <property type="entry name" value="PROPPIN"/>
</dbReference>
<sequence>MMNNNQQIGSSDYSSSSSGLQQQTLQNGGSFTSLPTTSSTNVSEKILFAAFNQDCSCVSIGTDSSYKVFTLDPLRKCYSQPGGMSCVQMLYSSSLLALVGAGHQASLSPRRLQLFNSSENKAICELNFTSTILNVKLSKRRLVVVLQDKIHIFDISTMKILRTIETDNKLGLCVLSSVPSSTPTGVSGGKNDVSYLAFPSATETGDVVLYDAINPKHIGVVKAHKSDVSIIQFNQDGTMLATASGKGTVIRIFSIPGCELLHTLRRGSTAARIYSISFSADSSMVCVSSDKGTVHVFKLNQSSEKEEKEKKRTQNVGTLSDTLHNMWDTHRNFAHATVKLPENETRNICGITPNNESLIVVSFDGYIHRFSLDTVNGGECVLESKVKILD</sequence>
<dbReference type="GeneID" id="68100313"/>
<dbReference type="PANTHER" id="PTHR11227">
    <property type="entry name" value="WD-REPEAT PROTEIN INTERACTING WITH PHOSPHOINOSIDES WIPI -RELATED"/>
    <property type="match status" value="1"/>
</dbReference>
<accession>A0AA88GLK9</accession>
<dbReference type="GO" id="GO:0005737">
    <property type="term" value="C:cytoplasm"/>
    <property type="evidence" value="ECO:0007669"/>
    <property type="project" value="UniProtKB-ARBA"/>
</dbReference>
<keyword evidence="6" id="KW-1185">Reference proteome</keyword>
<proteinExistence type="inferred from homology"/>
<comment type="similarity">
    <text evidence="3">Belongs to the WD repeat PROPPIN family.</text>
</comment>
<dbReference type="AlphaFoldDB" id="A0AA88GLK9"/>
<dbReference type="SMART" id="SM00320">
    <property type="entry name" value="WD40"/>
    <property type="match status" value="4"/>
</dbReference>
<dbReference type="Gene3D" id="2.130.10.10">
    <property type="entry name" value="YVTN repeat-like/Quinoprotein amine dehydrogenase"/>
    <property type="match status" value="2"/>
</dbReference>
<dbReference type="Pfam" id="PF21032">
    <property type="entry name" value="PROPPIN"/>
    <property type="match status" value="1"/>
</dbReference>
<evidence type="ECO:0000256" key="3">
    <source>
        <dbReference type="ARBA" id="ARBA00025740"/>
    </source>
</evidence>
<feature type="compositionally biased region" description="Low complexity" evidence="4">
    <location>
        <begin position="1"/>
        <end position="30"/>
    </location>
</feature>
<feature type="region of interest" description="Disordered" evidence="4">
    <location>
        <begin position="1"/>
        <end position="33"/>
    </location>
</feature>
<dbReference type="RefSeq" id="XP_044545973.1">
    <property type="nucleotide sequence ID" value="XM_044697870.1"/>
</dbReference>
<protein>
    <submittedName>
        <fullName evidence="5">Uncharacterized protein</fullName>
    </submittedName>
</protein>
<evidence type="ECO:0000256" key="1">
    <source>
        <dbReference type="ARBA" id="ARBA00022574"/>
    </source>
</evidence>
<evidence type="ECO:0000313" key="6">
    <source>
        <dbReference type="Proteomes" id="UP000816034"/>
    </source>
</evidence>
<evidence type="ECO:0000256" key="4">
    <source>
        <dbReference type="SAM" id="MobiDB-lite"/>
    </source>
</evidence>
<keyword evidence="2" id="KW-0677">Repeat</keyword>